<proteinExistence type="predicted"/>
<gene>
    <name evidence="1" type="ORF">C4K04_0898</name>
</gene>
<accession>A0A3G7THW8</accession>
<sequence>MLPSARLGDKHVCPLPGHGSTPITSASGDININFMGAARVGDTCGCGAVITTGFPSIILNGRPMAHLGSPTSHGGTIISGSPDTFGGFQFGGAAIQTIVDFAKLGAVRPDGSVNDQLMSELLADPQLEQRALLSGALVQPGSSSLTTPKEPLTPELIAVAGSQHDTGSGNQMMFIGQAVRELAEFKRSKPALARTLVVFTPSYSEAMLSAARGSADGYGAGFIGVANVQELIDYLNQGKDRKQSPIEHLSLFSHGVPHRIAFGYQLAGDFQMSLDVLSYDKILPSAFTSSAQIDSYACRTGMGNRSDFPVEDGIQFFPQTNESLAQLLANHLQIKVHAFVRRSDYKNTWGSFDERRMGDLCGISGNAAPGKEWCRKWGTLKDERKLSHKKHRFTYQTMGAINPVISGDTPVGVPGGHFEFLPK</sequence>
<organism evidence="1 2">
    <name type="scientific">Pseudomonas chlororaphis</name>
    <dbReference type="NCBI Taxonomy" id="587753"/>
    <lineage>
        <taxon>Bacteria</taxon>
        <taxon>Pseudomonadati</taxon>
        <taxon>Pseudomonadota</taxon>
        <taxon>Gammaproteobacteria</taxon>
        <taxon>Pseudomonadales</taxon>
        <taxon>Pseudomonadaceae</taxon>
        <taxon>Pseudomonas</taxon>
    </lineage>
</organism>
<dbReference type="EMBL" id="CP027753">
    <property type="protein sequence ID" value="AZE46590.1"/>
    <property type="molecule type" value="Genomic_DNA"/>
</dbReference>
<name>A0A3G7THW8_9PSED</name>
<dbReference type="Proteomes" id="UP000268048">
    <property type="component" value="Chromosome"/>
</dbReference>
<dbReference type="RefSeq" id="WP_124319130.1">
    <property type="nucleotide sequence ID" value="NZ_CP027753.1"/>
</dbReference>
<reference evidence="1 2" key="1">
    <citation type="submission" date="2018-03" db="EMBL/GenBank/DDBJ databases">
        <title>Diversity of phytobeneficial traits revealed by whole-genome analysis of worldwide-isolated phenazine-producing Pseudomonas spp.</title>
        <authorList>
            <person name="Biessy A."/>
            <person name="Novinscak A."/>
            <person name="Blom J."/>
            <person name="Leger G."/>
            <person name="Thomashow L.S."/>
            <person name="Cazorla F.M."/>
            <person name="Josic D."/>
            <person name="Filion M."/>
        </authorList>
    </citation>
    <scope>NUCLEOTIDE SEQUENCE [LARGE SCALE GENOMIC DNA]</scope>
    <source>
        <strain evidence="1 2">B25</strain>
    </source>
</reference>
<dbReference type="InterPro" id="IPR008727">
    <property type="entry name" value="PAAR_motif"/>
</dbReference>
<evidence type="ECO:0000313" key="1">
    <source>
        <dbReference type="EMBL" id="AZE46590.1"/>
    </source>
</evidence>
<dbReference type="Pfam" id="PF05488">
    <property type="entry name" value="PAAR_motif"/>
    <property type="match status" value="1"/>
</dbReference>
<dbReference type="Gene3D" id="2.60.200.60">
    <property type="match status" value="1"/>
</dbReference>
<evidence type="ECO:0000313" key="2">
    <source>
        <dbReference type="Proteomes" id="UP000268048"/>
    </source>
</evidence>
<dbReference type="AlphaFoldDB" id="A0A3G7THW8"/>
<dbReference type="CDD" id="cd14743">
    <property type="entry name" value="PAAR_CT_1"/>
    <property type="match status" value="1"/>
</dbReference>
<protein>
    <submittedName>
        <fullName evidence="1">PAAR domain protein</fullName>
    </submittedName>
</protein>